<organism evidence="1 2">
    <name type="scientific">Roridomyces roridus</name>
    <dbReference type="NCBI Taxonomy" id="1738132"/>
    <lineage>
        <taxon>Eukaryota</taxon>
        <taxon>Fungi</taxon>
        <taxon>Dikarya</taxon>
        <taxon>Basidiomycota</taxon>
        <taxon>Agaricomycotina</taxon>
        <taxon>Agaricomycetes</taxon>
        <taxon>Agaricomycetidae</taxon>
        <taxon>Agaricales</taxon>
        <taxon>Marasmiineae</taxon>
        <taxon>Mycenaceae</taxon>
        <taxon>Roridomyces</taxon>
    </lineage>
</organism>
<keyword evidence="2" id="KW-1185">Reference proteome</keyword>
<protein>
    <submittedName>
        <fullName evidence="1">Uncharacterized protein</fullName>
    </submittedName>
</protein>
<proteinExistence type="predicted"/>
<evidence type="ECO:0000313" key="2">
    <source>
        <dbReference type="Proteomes" id="UP001221142"/>
    </source>
</evidence>
<evidence type="ECO:0000313" key="1">
    <source>
        <dbReference type="EMBL" id="KAJ7613468.1"/>
    </source>
</evidence>
<dbReference type="Proteomes" id="UP001221142">
    <property type="component" value="Unassembled WGS sequence"/>
</dbReference>
<accession>A0AAD7B8N3</accession>
<comment type="caution">
    <text evidence="1">The sequence shown here is derived from an EMBL/GenBank/DDBJ whole genome shotgun (WGS) entry which is preliminary data.</text>
</comment>
<dbReference type="EMBL" id="JARKIF010000028">
    <property type="protein sequence ID" value="KAJ7613468.1"/>
    <property type="molecule type" value="Genomic_DNA"/>
</dbReference>
<name>A0AAD7B8N3_9AGAR</name>
<gene>
    <name evidence="1" type="ORF">FB45DRAFT_874426</name>
</gene>
<dbReference type="AlphaFoldDB" id="A0AAD7B8N3"/>
<reference evidence="1" key="1">
    <citation type="submission" date="2023-03" db="EMBL/GenBank/DDBJ databases">
        <title>Massive genome expansion in bonnet fungi (Mycena s.s.) driven by repeated elements and novel gene families across ecological guilds.</title>
        <authorList>
            <consortium name="Lawrence Berkeley National Laboratory"/>
            <person name="Harder C.B."/>
            <person name="Miyauchi S."/>
            <person name="Viragh M."/>
            <person name="Kuo A."/>
            <person name="Thoen E."/>
            <person name="Andreopoulos B."/>
            <person name="Lu D."/>
            <person name="Skrede I."/>
            <person name="Drula E."/>
            <person name="Henrissat B."/>
            <person name="Morin E."/>
            <person name="Kohler A."/>
            <person name="Barry K."/>
            <person name="LaButti K."/>
            <person name="Morin E."/>
            <person name="Salamov A."/>
            <person name="Lipzen A."/>
            <person name="Mereny Z."/>
            <person name="Hegedus B."/>
            <person name="Baldrian P."/>
            <person name="Stursova M."/>
            <person name="Weitz H."/>
            <person name="Taylor A."/>
            <person name="Grigoriev I.V."/>
            <person name="Nagy L.G."/>
            <person name="Martin F."/>
            <person name="Kauserud H."/>
        </authorList>
    </citation>
    <scope>NUCLEOTIDE SEQUENCE</scope>
    <source>
        <strain evidence="1">9284</strain>
    </source>
</reference>
<sequence>MIALRSQVFAQIYCLSVAIMSTAAMGGQIREHPLRQDRGRHVVAVGFDETASLRLPSCATRFCKQLPFLDVIGGRPRGFVGAEDLRVEKLNWDRMIYEFSHKS</sequence>